<protein>
    <recommendedName>
        <fullName evidence="4">DUF4405 domain-containing protein</fullName>
    </recommendedName>
</protein>
<sequence length="145" mass="16179">MNPLLRLPRWQKRAAYFCLAVLTLSGLAWLLLHYGRADDELPLPAEGWLMRLHGLASMLALLVLGALAGQHVPAGWRLARRHRRARQRATGLLLSALLGAAVLSAYALYYLVPETWHAGLGGLHAGLGVFALLGWWLHRPRRQRI</sequence>
<evidence type="ECO:0000256" key="1">
    <source>
        <dbReference type="SAM" id="Phobius"/>
    </source>
</evidence>
<feature type="transmembrane region" description="Helical" evidence="1">
    <location>
        <begin position="118"/>
        <end position="137"/>
    </location>
</feature>
<keyword evidence="1" id="KW-0812">Transmembrane</keyword>
<gene>
    <name evidence="2" type="ORF">RQP53_01210</name>
</gene>
<evidence type="ECO:0000313" key="3">
    <source>
        <dbReference type="Proteomes" id="UP001246372"/>
    </source>
</evidence>
<reference evidence="2" key="1">
    <citation type="submission" date="2023-09" db="EMBL/GenBank/DDBJ databases">
        <title>Paucibacter sp. APW11 Genome sequencing and assembly.</title>
        <authorList>
            <person name="Kim I."/>
        </authorList>
    </citation>
    <scope>NUCLEOTIDE SEQUENCE</scope>
    <source>
        <strain evidence="2">APW11</strain>
    </source>
</reference>
<dbReference type="EMBL" id="JAVXZY010000001">
    <property type="protein sequence ID" value="MDT8997888.1"/>
    <property type="molecule type" value="Genomic_DNA"/>
</dbReference>
<proteinExistence type="predicted"/>
<feature type="transmembrane region" description="Helical" evidence="1">
    <location>
        <begin position="89"/>
        <end position="112"/>
    </location>
</feature>
<keyword evidence="1" id="KW-0472">Membrane</keyword>
<accession>A0ABU3P5P6</accession>
<keyword evidence="3" id="KW-1185">Reference proteome</keyword>
<comment type="caution">
    <text evidence="2">The sequence shown here is derived from an EMBL/GenBank/DDBJ whole genome shotgun (WGS) entry which is preliminary data.</text>
</comment>
<evidence type="ECO:0000313" key="2">
    <source>
        <dbReference type="EMBL" id="MDT8997888.1"/>
    </source>
</evidence>
<name>A0ABU3P5P6_9BURK</name>
<dbReference type="RefSeq" id="WP_315648139.1">
    <property type="nucleotide sequence ID" value="NZ_JAVXZY010000001.1"/>
</dbReference>
<feature type="transmembrane region" description="Helical" evidence="1">
    <location>
        <begin position="47"/>
        <end position="68"/>
    </location>
</feature>
<organism evidence="2 3">
    <name type="scientific">Roseateles aquae</name>
    <dbReference type="NCBI Taxonomy" id="3077235"/>
    <lineage>
        <taxon>Bacteria</taxon>
        <taxon>Pseudomonadati</taxon>
        <taxon>Pseudomonadota</taxon>
        <taxon>Betaproteobacteria</taxon>
        <taxon>Burkholderiales</taxon>
        <taxon>Sphaerotilaceae</taxon>
        <taxon>Roseateles</taxon>
    </lineage>
</organism>
<dbReference type="Proteomes" id="UP001246372">
    <property type="component" value="Unassembled WGS sequence"/>
</dbReference>
<keyword evidence="1" id="KW-1133">Transmembrane helix</keyword>
<evidence type="ECO:0008006" key="4">
    <source>
        <dbReference type="Google" id="ProtNLM"/>
    </source>
</evidence>